<dbReference type="EMBL" id="JBFNXX010000003">
    <property type="protein sequence ID" value="MEW9919168.1"/>
    <property type="molecule type" value="Genomic_DNA"/>
</dbReference>
<sequence length="137" mass="15219">MKRFFRTGLLAAAVSLSGTLGASAMSCPEAETAFFEQYQSQPFAKKRDAFMADPMRWDTAASYYMSGASLLMMAEQAGQKVSAKSIDEFLANTVIVDCWRPEDASDDPRLAAMVAHFDKQFPSGRREMLKEKARSLK</sequence>
<feature type="chain" id="PRO_5047026430" description="Lipoprotein" evidence="1">
    <location>
        <begin position="25"/>
        <end position="137"/>
    </location>
</feature>
<protein>
    <recommendedName>
        <fullName evidence="4">Lipoprotein</fullName>
    </recommendedName>
</protein>
<reference evidence="2 3" key="1">
    <citation type="submission" date="2024-07" db="EMBL/GenBank/DDBJ databases">
        <title>Marimonas sp.nov., isolated from tidal-flat sediment.</title>
        <authorList>
            <person name="Jayan J.N."/>
            <person name="Lee S.S."/>
        </authorList>
    </citation>
    <scope>NUCLEOTIDE SEQUENCE [LARGE SCALE GENOMIC DNA]</scope>
    <source>
        <strain evidence="2 3">MJW-29</strain>
    </source>
</reference>
<evidence type="ECO:0000313" key="3">
    <source>
        <dbReference type="Proteomes" id="UP001556098"/>
    </source>
</evidence>
<comment type="caution">
    <text evidence="2">The sequence shown here is derived from an EMBL/GenBank/DDBJ whole genome shotgun (WGS) entry which is preliminary data.</text>
</comment>
<feature type="signal peptide" evidence="1">
    <location>
        <begin position="1"/>
        <end position="24"/>
    </location>
</feature>
<keyword evidence="1" id="KW-0732">Signal</keyword>
<accession>A0ABV3RM66</accession>
<name>A0ABV3RM66_9RHOB</name>
<gene>
    <name evidence="2" type="ORF">AB2B41_06115</name>
</gene>
<evidence type="ECO:0000313" key="2">
    <source>
        <dbReference type="EMBL" id="MEW9919168.1"/>
    </source>
</evidence>
<organism evidence="2 3">
    <name type="scientific">Sulfitobacter sediminis</name>
    <dbReference type="NCBI Taxonomy" id="3234186"/>
    <lineage>
        <taxon>Bacteria</taxon>
        <taxon>Pseudomonadati</taxon>
        <taxon>Pseudomonadota</taxon>
        <taxon>Alphaproteobacteria</taxon>
        <taxon>Rhodobacterales</taxon>
        <taxon>Roseobacteraceae</taxon>
        <taxon>Sulfitobacter</taxon>
    </lineage>
</organism>
<evidence type="ECO:0008006" key="4">
    <source>
        <dbReference type="Google" id="ProtNLM"/>
    </source>
</evidence>
<proteinExistence type="predicted"/>
<dbReference type="Proteomes" id="UP001556098">
    <property type="component" value="Unassembled WGS sequence"/>
</dbReference>
<dbReference type="PROSITE" id="PS51257">
    <property type="entry name" value="PROKAR_LIPOPROTEIN"/>
    <property type="match status" value="1"/>
</dbReference>
<evidence type="ECO:0000256" key="1">
    <source>
        <dbReference type="SAM" id="SignalP"/>
    </source>
</evidence>
<keyword evidence="3" id="KW-1185">Reference proteome</keyword>
<dbReference type="RefSeq" id="WP_367876867.1">
    <property type="nucleotide sequence ID" value="NZ_JBFNXX010000003.1"/>
</dbReference>